<dbReference type="AlphaFoldDB" id="L1I5Z3"/>
<feature type="region of interest" description="Disordered" evidence="1">
    <location>
        <begin position="261"/>
        <end position="286"/>
    </location>
</feature>
<dbReference type="Proteomes" id="UP000011087">
    <property type="component" value="Unassembled WGS sequence"/>
</dbReference>
<organism evidence="2">
    <name type="scientific">Guillardia theta (strain CCMP2712)</name>
    <name type="common">Cryptophyte</name>
    <dbReference type="NCBI Taxonomy" id="905079"/>
    <lineage>
        <taxon>Eukaryota</taxon>
        <taxon>Cryptophyceae</taxon>
        <taxon>Pyrenomonadales</taxon>
        <taxon>Geminigeraceae</taxon>
        <taxon>Guillardia</taxon>
    </lineage>
</organism>
<feature type="compositionally biased region" description="Basic and acidic residues" evidence="1">
    <location>
        <begin position="133"/>
        <end position="152"/>
    </location>
</feature>
<name>L1I5Z3_GUITC</name>
<sequence length="383" mass="42649">MELRALDDDNWVDLDAQHKILTTLRNAEDALYDGLPCCNVAAMTCRAGRRTSDEPILTRQNIDTRAAAQESFEWQDWAERSRRRTPRLHSLLFFLLLPLVSGHGSAEAEGEDRSSFREEVEEVILEDAAGKPYEGRRTLRSDGEASPSREESSFLLDGRHAMYQQVLQALTALAMQRLQEGRSTSGRDPSKDGKEEEEGEGGRGRSYAGSRCAHVADPAEWSKLSHKWWQEDDRTRAGRQQRGRKDVRVRLQGLIEESLSLHAGMEQRKGQPRQGTLSSLGRDAVRREASEAASSSLFVAGSAMLGRNGGGGGMRDFPRESLAAAVVPSNDPRRRPAPVGARPVSTDVHLFRPLYIPESRRRTSSSIAMRAEKDFLNSNLLRG</sequence>
<feature type="region of interest" description="Disordered" evidence="1">
    <location>
        <begin position="178"/>
        <end position="211"/>
    </location>
</feature>
<dbReference type="RefSeq" id="XP_005818245.1">
    <property type="nucleotide sequence ID" value="XM_005818188.1"/>
</dbReference>
<evidence type="ECO:0000313" key="2">
    <source>
        <dbReference type="EMBL" id="EKX31265.1"/>
    </source>
</evidence>
<keyword evidence="4" id="KW-1185">Reference proteome</keyword>
<proteinExistence type="predicted"/>
<feature type="region of interest" description="Disordered" evidence="1">
    <location>
        <begin position="127"/>
        <end position="152"/>
    </location>
</feature>
<dbReference type="PaxDb" id="55529-EKX31265"/>
<dbReference type="EnsemblProtists" id="EKX31265">
    <property type="protein sequence ID" value="EKX31265"/>
    <property type="gene ID" value="GUITHDRAFT_122538"/>
</dbReference>
<dbReference type="KEGG" id="gtt:GUITHDRAFT_122538"/>
<evidence type="ECO:0000313" key="4">
    <source>
        <dbReference type="Proteomes" id="UP000011087"/>
    </source>
</evidence>
<accession>L1I5Z3</accession>
<gene>
    <name evidence="2" type="ORF">GUITHDRAFT_122538</name>
</gene>
<reference evidence="2 4" key="1">
    <citation type="journal article" date="2012" name="Nature">
        <title>Algal genomes reveal evolutionary mosaicism and the fate of nucleomorphs.</title>
        <authorList>
            <consortium name="DOE Joint Genome Institute"/>
            <person name="Curtis B.A."/>
            <person name="Tanifuji G."/>
            <person name="Burki F."/>
            <person name="Gruber A."/>
            <person name="Irimia M."/>
            <person name="Maruyama S."/>
            <person name="Arias M.C."/>
            <person name="Ball S.G."/>
            <person name="Gile G.H."/>
            <person name="Hirakawa Y."/>
            <person name="Hopkins J.F."/>
            <person name="Kuo A."/>
            <person name="Rensing S.A."/>
            <person name="Schmutz J."/>
            <person name="Symeonidi A."/>
            <person name="Elias M."/>
            <person name="Eveleigh R.J."/>
            <person name="Herman E.K."/>
            <person name="Klute M.J."/>
            <person name="Nakayama T."/>
            <person name="Obornik M."/>
            <person name="Reyes-Prieto A."/>
            <person name="Armbrust E.V."/>
            <person name="Aves S.J."/>
            <person name="Beiko R.G."/>
            <person name="Coutinho P."/>
            <person name="Dacks J.B."/>
            <person name="Durnford D.G."/>
            <person name="Fast N.M."/>
            <person name="Green B.R."/>
            <person name="Grisdale C.J."/>
            <person name="Hempel F."/>
            <person name="Henrissat B."/>
            <person name="Hoppner M.P."/>
            <person name="Ishida K."/>
            <person name="Kim E."/>
            <person name="Koreny L."/>
            <person name="Kroth P.G."/>
            <person name="Liu Y."/>
            <person name="Malik S.B."/>
            <person name="Maier U.G."/>
            <person name="McRose D."/>
            <person name="Mock T."/>
            <person name="Neilson J.A."/>
            <person name="Onodera N.T."/>
            <person name="Poole A.M."/>
            <person name="Pritham E.J."/>
            <person name="Richards T.A."/>
            <person name="Rocap G."/>
            <person name="Roy S.W."/>
            <person name="Sarai C."/>
            <person name="Schaack S."/>
            <person name="Shirato S."/>
            <person name="Slamovits C.H."/>
            <person name="Spencer D.F."/>
            <person name="Suzuki S."/>
            <person name="Worden A.Z."/>
            <person name="Zauner S."/>
            <person name="Barry K."/>
            <person name="Bell C."/>
            <person name="Bharti A.K."/>
            <person name="Crow J.A."/>
            <person name="Grimwood J."/>
            <person name="Kramer R."/>
            <person name="Lindquist E."/>
            <person name="Lucas S."/>
            <person name="Salamov A."/>
            <person name="McFadden G.I."/>
            <person name="Lane C.E."/>
            <person name="Keeling P.J."/>
            <person name="Gray M.W."/>
            <person name="Grigoriev I.V."/>
            <person name="Archibald J.M."/>
        </authorList>
    </citation>
    <scope>NUCLEOTIDE SEQUENCE</scope>
    <source>
        <strain evidence="2 4">CCMP2712</strain>
    </source>
</reference>
<dbReference type="GeneID" id="17287985"/>
<dbReference type="EMBL" id="JH993318">
    <property type="protein sequence ID" value="EKX31265.1"/>
    <property type="molecule type" value="Genomic_DNA"/>
</dbReference>
<protein>
    <submittedName>
        <fullName evidence="2 3">Uncharacterized protein</fullName>
    </submittedName>
</protein>
<dbReference type="HOGENOM" id="CLU_722499_0_0_1"/>
<reference evidence="3" key="3">
    <citation type="submission" date="2015-06" db="UniProtKB">
        <authorList>
            <consortium name="EnsemblProtists"/>
        </authorList>
    </citation>
    <scope>IDENTIFICATION</scope>
</reference>
<evidence type="ECO:0000313" key="3">
    <source>
        <dbReference type="EnsemblProtists" id="EKX31265"/>
    </source>
</evidence>
<evidence type="ECO:0000256" key="1">
    <source>
        <dbReference type="SAM" id="MobiDB-lite"/>
    </source>
</evidence>
<reference evidence="4" key="2">
    <citation type="submission" date="2012-11" db="EMBL/GenBank/DDBJ databases">
        <authorList>
            <person name="Kuo A."/>
            <person name="Curtis B.A."/>
            <person name="Tanifuji G."/>
            <person name="Burki F."/>
            <person name="Gruber A."/>
            <person name="Irimia M."/>
            <person name="Maruyama S."/>
            <person name="Arias M.C."/>
            <person name="Ball S.G."/>
            <person name="Gile G.H."/>
            <person name="Hirakawa Y."/>
            <person name="Hopkins J.F."/>
            <person name="Rensing S.A."/>
            <person name="Schmutz J."/>
            <person name="Symeonidi A."/>
            <person name="Elias M."/>
            <person name="Eveleigh R.J."/>
            <person name="Herman E.K."/>
            <person name="Klute M.J."/>
            <person name="Nakayama T."/>
            <person name="Obornik M."/>
            <person name="Reyes-Prieto A."/>
            <person name="Armbrust E.V."/>
            <person name="Aves S.J."/>
            <person name="Beiko R.G."/>
            <person name="Coutinho P."/>
            <person name="Dacks J.B."/>
            <person name="Durnford D.G."/>
            <person name="Fast N.M."/>
            <person name="Green B.R."/>
            <person name="Grisdale C."/>
            <person name="Hempe F."/>
            <person name="Henrissat B."/>
            <person name="Hoppner M.P."/>
            <person name="Ishida K.-I."/>
            <person name="Kim E."/>
            <person name="Koreny L."/>
            <person name="Kroth P.G."/>
            <person name="Liu Y."/>
            <person name="Malik S.-B."/>
            <person name="Maier U.G."/>
            <person name="McRose D."/>
            <person name="Mock T."/>
            <person name="Neilson J.A."/>
            <person name="Onodera N.T."/>
            <person name="Poole A.M."/>
            <person name="Pritham E.J."/>
            <person name="Richards T.A."/>
            <person name="Rocap G."/>
            <person name="Roy S.W."/>
            <person name="Sarai C."/>
            <person name="Schaack S."/>
            <person name="Shirato S."/>
            <person name="Slamovits C.H."/>
            <person name="Spencer D.F."/>
            <person name="Suzuki S."/>
            <person name="Worden A.Z."/>
            <person name="Zauner S."/>
            <person name="Barry K."/>
            <person name="Bell C."/>
            <person name="Bharti A.K."/>
            <person name="Crow J.A."/>
            <person name="Grimwood J."/>
            <person name="Kramer R."/>
            <person name="Lindquist E."/>
            <person name="Lucas S."/>
            <person name="Salamov A."/>
            <person name="McFadden G.I."/>
            <person name="Lane C.E."/>
            <person name="Keeling P.J."/>
            <person name="Gray M.W."/>
            <person name="Grigoriev I.V."/>
            <person name="Archibald J.M."/>
        </authorList>
    </citation>
    <scope>NUCLEOTIDE SEQUENCE</scope>
    <source>
        <strain evidence="4">CCMP2712</strain>
    </source>
</reference>